<dbReference type="GO" id="GO:0006355">
    <property type="term" value="P:regulation of DNA-templated transcription"/>
    <property type="evidence" value="ECO:0007669"/>
    <property type="project" value="InterPro"/>
</dbReference>
<protein>
    <submittedName>
        <fullName evidence="1">Uncharacterized protein</fullName>
    </submittedName>
</protein>
<proteinExistence type="predicted"/>
<dbReference type="Proteomes" id="UP000565078">
    <property type="component" value="Unassembled WGS sequence"/>
</dbReference>
<evidence type="ECO:0000313" key="2">
    <source>
        <dbReference type="Proteomes" id="UP000565078"/>
    </source>
</evidence>
<reference evidence="2" key="1">
    <citation type="journal article" date="2020" name="bioRxiv">
        <title>A rank-normalized archaeal taxonomy based on genome phylogeny resolves widespread incomplete and uneven classifications.</title>
        <authorList>
            <person name="Rinke C."/>
            <person name="Chuvochina M."/>
            <person name="Mussig A.J."/>
            <person name="Chaumeil P.-A."/>
            <person name="Waite D.W."/>
            <person name="Whitman W.B."/>
            <person name="Parks D.H."/>
            <person name="Hugenholtz P."/>
        </authorList>
    </citation>
    <scope>NUCLEOTIDE SEQUENCE [LARGE SCALE GENOMIC DNA]</scope>
</reference>
<dbReference type="EMBL" id="DUGC01000001">
    <property type="protein sequence ID" value="HIH09047.1"/>
    <property type="molecule type" value="Genomic_DNA"/>
</dbReference>
<dbReference type="InterPro" id="IPR013321">
    <property type="entry name" value="Arc_rbn_hlx_hlx"/>
</dbReference>
<sequence>MNENAIGIRVEPEFLKKIEKLGKEESMDRSTAMRMLLEQGYKSHMKKKAAEKYRQGKTTMSAAAGEAGLTIWEFEQYMIATGYKSQYSIEDLKEETGER</sequence>
<name>A0A7J4IZ33_9ARCH</name>
<organism evidence="1 2">
    <name type="scientific">Candidatus Iainarchaeum sp</name>
    <dbReference type="NCBI Taxonomy" id="3101447"/>
    <lineage>
        <taxon>Archaea</taxon>
        <taxon>Candidatus Iainarchaeota</taxon>
        <taxon>Candidatus Iainarchaeia</taxon>
        <taxon>Candidatus Iainarchaeales</taxon>
        <taxon>Candidatus Iainarchaeaceae</taxon>
        <taxon>Candidatus Iainarchaeum</taxon>
    </lineage>
</organism>
<dbReference type="AlphaFoldDB" id="A0A7J4IZ33"/>
<dbReference type="Gene3D" id="1.10.1220.10">
    <property type="entry name" value="Met repressor-like"/>
    <property type="match status" value="1"/>
</dbReference>
<gene>
    <name evidence="1" type="ORF">HA254_00075</name>
</gene>
<accession>A0A7J4IZ33</accession>
<evidence type="ECO:0000313" key="1">
    <source>
        <dbReference type="EMBL" id="HIH09047.1"/>
    </source>
</evidence>
<comment type="caution">
    <text evidence="1">The sequence shown here is derived from an EMBL/GenBank/DDBJ whole genome shotgun (WGS) entry which is preliminary data.</text>
</comment>